<evidence type="ECO:0000313" key="5">
    <source>
        <dbReference type="Proteomes" id="UP000531840"/>
    </source>
</evidence>
<accession>A0ABX2SZT5</accession>
<comment type="caution">
    <text evidence="4">The sequence shown here is derived from an EMBL/GenBank/DDBJ whole genome shotgun (WGS) entry which is preliminary data.</text>
</comment>
<evidence type="ECO:0000259" key="3">
    <source>
        <dbReference type="PROSITE" id="PS51109"/>
    </source>
</evidence>
<dbReference type="EMBL" id="JACBYF010000014">
    <property type="protein sequence ID" value="NYS47824.1"/>
    <property type="molecule type" value="Genomic_DNA"/>
</dbReference>
<keyword evidence="1 2" id="KW-0732">Signal</keyword>
<dbReference type="Pfam" id="PF04650">
    <property type="entry name" value="YSIRK_signal"/>
    <property type="match status" value="1"/>
</dbReference>
<evidence type="ECO:0000256" key="2">
    <source>
        <dbReference type="SAM" id="SignalP"/>
    </source>
</evidence>
<proteinExistence type="predicted"/>
<dbReference type="SMART" id="SM01208">
    <property type="entry name" value="G5"/>
    <property type="match status" value="1"/>
</dbReference>
<feature type="chain" id="PRO_5046639960" evidence="2">
    <location>
        <begin position="30"/>
        <end position="368"/>
    </location>
</feature>
<feature type="non-terminal residue" evidence="4">
    <location>
        <position position="368"/>
    </location>
</feature>
<dbReference type="InterPro" id="IPR005877">
    <property type="entry name" value="YSIRK_signal_dom"/>
</dbReference>
<sequence length="368" mass="41380">MEYLKKQKFSIRKLTLGVASVFLCNTFYASVDIVNAEEKSAETIKNKSEEKIKVKYLAIDEAELTDIEKNLVIRDDISKEIAETNDTYIEVYVKEEKTLPNTGHSSKNYLAALGVLGLLAVYRIGKNKNKYLVGVILLTSATLGTSVVNSVEAENTIKLITKSLSSYISGENLEKISISNYRYVGYIKSKDILDNSTKYGRLYELIKPELEMSNNKIEEKLNIDKNTSEESLTKTEIVSKSQEIPFVEIEEPTADLYEGEKEVKIVGENGEKTTIYKNYVVNGEVIKVEELSTSITKSPINQIVKVGTKKKETTKPTDNLTTEEKPSVDFVEELSTRIESIPFTELEEKTDELYEGEREIKVVGVAGE</sequence>
<dbReference type="PROSITE" id="PS51109">
    <property type="entry name" value="G5"/>
    <property type="match status" value="2"/>
</dbReference>
<dbReference type="Proteomes" id="UP000531840">
    <property type="component" value="Unassembled WGS sequence"/>
</dbReference>
<evidence type="ECO:0000256" key="1">
    <source>
        <dbReference type="ARBA" id="ARBA00022729"/>
    </source>
</evidence>
<keyword evidence="5" id="KW-1185">Reference proteome</keyword>
<dbReference type="Gene3D" id="2.20.230.10">
    <property type="entry name" value="Resuscitation-promoting factor rpfb"/>
    <property type="match status" value="1"/>
</dbReference>
<gene>
    <name evidence="4" type="ORF">HZY85_06430</name>
</gene>
<protein>
    <submittedName>
        <fullName evidence="4">G5 domain-containing protein</fullName>
    </submittedName>
</protein>
<organism evidence="4 5">
    <name type="scientific">Gemelliphila palaticanis</name>
    <dbReference type="NCBI Taxonomy" id="81950"/>
    <lineage>
        <taxon>Bacteria</taxon>
        <taxon>Bacillati</taxon>
        <taxon>Bacillota</taxon>
        <taxon>Bacilli</taxon>
        <taxon>Bacillales</taxon>
        <taxon>Gemellaceae</taxon>
        <taxon>Gemelliphila</taxon>
    </lineage>
</organism>
<name>A0ABX2SZT5_9BACL</name>
<feature type="signal peptide" evidence="2">
    <location>
        <begin position="1"/>
        <end position="29"/>
    </location>
</feature>
<dbReference type="NCBIfam" id="TIGR01167">
    <property type="entry name" value="LPXTG_anchor"/>
    <property type="match status" value="1"/>
</dbReference>
<dbReference type="InterPro" id="IPR011098">
    <property type="entry name" value="G5_dom"/>
</dbReference>
<feature type="domain" description="G5" evidence="3">
    <location>
        <begin position="230"/>
        <end position="310"/>
    </location>
</feature>
<dbReference type="Pfam" id="PF07501">
    <property type="entry name" value="G5"/>
    <property type="match status" value="1"/>
</dbReference>
<dbReference type="NCBIfam" id="TIGR01168">
    <property type="entry name" value="YSIRK_signal"/>
    <property type="match status" value="1"/>
</dbReference>
<feature type="domain" description="G5" evidence="3">
    <location>
        <begin position="327"/>
        <end position="368"/>
    </location>
</feature>
<evidence type="ECO:0000313" key="4">
    <source>
        <dbReference type="EMBL" id="NYS47824.1"/>
    </source>
</evidence>
<dbReference type="RefSeq" id="WP_179941637.1">
    <property type="nucleotide sequence ID" value="NZ_JACBYF010000014.1"/>
</dbReference>
<reference evidence="4 5" key="1">
    <citation type="submission" date="2020-07" db="EMBL/GenBank/DDBJ databases">
        <title>MOT database genomes.</title>
        <authorList>
            <person name="Joseph S."/>
            <person name="Aduse-Opoku J."/>
            <person name="Hashim A."/>
            <person name="Wade W."/>
            <person name="Curtis M."/>
        </authorList>
    </citation>
    <scope>NUCLEOTIDE SEQUENCE [LARGE SCALE GENOMIC DNA]</scope>
    <source>
        <strain evidence="4 5">CIP 106318</strain>
    </source>
</reference>